<dbReference type="EMBL" id="JAMRYU010000019">
    <property type="protein sequence ID" value="MDC4241776.1"/>
    <property type="molecule type" value="Genomic_DNA"/>
</dbReference>
<evidence type="ECO:0000313" key="1">
    <source>
        <dbReference type="EMBL" id="MDC4241776.1"/>
    </source>
</evidence>
<proteinExistence type="predicted"/>
<reference evidence="1" key="1">
    <citation type="submission" date="2022-05" db="EMBL/GenBank/DDBJ databases">
        <title>Draft genome sequence of Clostridium tertium strain CP3 isolated from Peru.</title>
        <authorList>
            <person name="Hurtado R."/>
            <person name="Lima L."/>
            <person name="Sousa T."/>
            <person name="Jaiswal A.K."/>
            <person name="Tiwari S."/>
            <person name="Maturrano L."/>
            <person name="Brenig B."/>
            <person name="Azevedo V."/>
        </authorList>
    </citation>
    <scope>NUCLEOTIDE SEQUENCE</scope>
    <source>
        <strain evidence="1">CP3</strain>
    </source>
</reference>
<dbReference type="AlphaFoldDB" id="A0A9X4B3K3"/>
<keyword evidence="2" id="KW-1185">Reference proteome</keyword>
<sequence length="204" mass="23610">MNLRQIKETIISKLFIVYLELVFKTSNIVLTEFKFDINNSIIGFWHGDSYSMNLVIKKLISEKFSLNVIVTADARGNYIENVLKKYKAKALRMPDGIKMKSFLRDLKLVSKKENESVAIALDGPLGPYHIPKKIGFSLSREANKKFIGVKLDYSRKISLKSRWDKYIIPLPFTTIKININDFGMVTLEDLKNFKYYSEKIKEAL</sequence>
<protein>
    <recommendedName>
        <fullName evidence="3">DUF374 domain-containing protein</fullName>
    </recommendedName>
</protein>
<gene>
    <name evidence="1" type="ORF">NE398_16695</name>
</gene>
<name>A0A9X4B3K3_9CLOT</name>
<comment type="caution">
    <text evidence="1">The sequence shown here is derived from an EMBL/GenBank/DDBJ whole genome shotgun (WGS) entry which is preliminary data.</text>
</comment>
<evidence type="ECO:0008006" key="3">
    <source>
        <dbReference type="Google" id="ProtNLM"/>
    </source>
</evidence>
<dbReference type="RefSeq" id="WP_097034047.1">
    <property type="nucleotide sequence ID" value="NZ_CAXSLY010000013.1"/>
</dbReference>
<organism evidence="1 2">
    <name type="scientific">Clostridium tertium</name>
    <dbReference type="NCBI Taxonomy" id="1559"/>
    <lineage>
        <taxon>Bacteria</taxon>
        <taxon>Bacillati</taxon>
        <taxon>Bacillota</taxon>
        <taxon>Clostridia</taxon>
        <taxon>Eubacteriales</taxon>
        <taxon>Clostridiaceae</taxon>
        <taxon>Clostridium</taxon>
    </lineage>
</organism>
<dbReference type="Proteomes" id="UP001141183">
    <property type="component" value="Unassembled WGS sequence"/>
</dbReference>
<accession>A0A9X4B3K3</accession>
<evidence type="ECO:0000313" key="2">
    <source>
        <dbReference type="Proteomes" id="UP001141183"/>
    </source>
</evidence>